<dbReference type="GeneID" id="10287669"/>
<evidence type="ECO:0000313" key="4">
    <source>
        <dbReference type="Proteomes" id="UP000007485"/>
    </source>
</evidence>
<dbReference type="eggNOG" id="arCOG00239">
    <property type="taxonomic scope" value="Archaea"/>
</dbReference>
<dbReference type="GO" id="GO:0003824">
    <property type="term" value="F:catalytic activity"/>
    <property type="evidence" value="ECO:0007669"/>
    <property type="project" value="InterPro"/>
</dbReference>
<dbReference type="PANTHER" id="PTHR43802">
    <property type="entry name" value="ENOYL-COA HYDRATASE"/>
    <property type="match status" value="1"/>
</dbReference>
<keyword evidence="4" id="KW-1185">Reference proteome</keyword>
<name>F0QYV3_VULM7</name>
<accession>F0QYV3</accession>
<sequence length="259" mass="28855">MLIMGNVITERRGHVFIVMISRPERRNAIDANTAEDLFRAWRYFDGDPDLYVGIITGAGGYFSAGADLYDIDRLINRVTDPNGPLGFTRLRLSKPVIAAVSGYCVAGGLEIALWADIRVADRTAKFGFLERRFGVPLVDGGTQRLVRIVGLGRALDLILTGRLISAEEAYQWGLVNYLVDEGKALDKAIEIAELISRYPQETLRNDRLAIYEGLDKPLSEGLIIEMNYGLKSIRAGEIYEGVRRFKEGAGRHGDYINTR</sequence>
<protein>
    <submittedName>
        <fullName evidence="3">Enoyl-CoA hydratase</fullName>
    </submittedName>
</protein>
<dbReference type="Gene3D" id="3.90.226.10">
    <property type="entry name" value="2-enoyl-CoA Hydratase, Chain A, domain 1"/>
    <property type="match status" value="1"/>
</dbReference>
<dbReference type="NCBIfam" id="NF006108">
    <property type="entry name" value="PRK08259.1"/>
    <property type="match status" value="1"/>
</dbReference>
<dbReference type="PROSITE" id="PS00166">
    <property type="entry name" value="ENOYL_COA_HYDRATASE"/>
    <property type="match status" value="1"/>
</dbReference>
<dbReference type="PANTHER" id="PTHR43802:SF1">
    <property type="entry name" value="IP11341P-RELATED"/>
    <property type="match status" value="1"/>
</dbReference>
<dbReference type="InterPro" id="IPR018376">
    <property type="entry name" value="Enoyl-CoA_hyd/isom_CS"/>
</dbReference>
<dbReference type="InterPro" id="IPR029045">
    <property type="entry name" value="ClpP/crotonase-like_dom_sf"/>
</dbReference>
<dbReference type="CDD" id="cd06558">
    <property type="entry name" value="crotonase-like"/>
    <property type="match status" value="1"/>
</dbReference>
<dbReference type="SUPFAM" id="SSF52096">
    <property type="entry name" value="ClpP/crotonase"/>
    <property type="match status" value="1"/>
</dbReference>
<dbReference type="RefSeq" id="WP_013603398.1">
    <property type="nucleotide sequence ID" value="NC_015151.1"/>
</dbReference>
<comment type="similarity">
    <text evidence="1 2">Belongs to the enoyl-CoA hydratase/isomerase family.</text>
</comment>
<dbReference type="Gene3D" id="1.10.287.2460">
    <property type="match status" value="1"/>
</dbReference>
<evidence type="ECO:0000256" key="1">
    <source>
        <dbReference type="ARBA" id="ARBA00005254"/>
    </source>
</evidence>
<evidence type="ECO:0000313" key="3">
    <source>
        <dbReference type="EMBL" id="ADY00234.1"/>
    </source>
</evidence>
<dbReference type="HOGENOM" id="CLU_009834_7_4_2"/>
<dbReference type="InterPro" id="IPR001753">
    <property type="entry name" value="Enoyl-CoA_hydra/iso"/>
</dbReference>
<dbReference type="AlphaFoldDB" id="F0QYV3"/>
<organism evidence="3 4">
    <name type="scientific">Vulcanisaeta moutnovskia (strain 768-28)</name>
    <dbReference type="NCBI Taxonomy" id="985053"/>
    <lineage>
        <taxon>Archaea</taxon>
        <taxon>Thermoproteota</taxon>
        <taxon>Thermoprotei</taxon>
        <taxon>Thermoproteales</taxon>
        <taxon>Thermoproteaceae</taxon>
        <taxon>Vulcanisaeta</taxon>
    </lineage>
</organism>
<dbReference type="Proteomes" id="UP000007485">
    <property type="component" value="Chromosome"/>
</dbReference>
<dbReference type="STRING" id="985053.VMUT_0017"/>
<dbReference type="KEGG" id="vmo:VMUT_0017"/>
<dbReference type="Pfam" id="PF00378">
    <property type="entry name" value="ECH_1"/>
    <property type="match status" value="1"/>
</dbReference>
<evidence type="ECO:0000256" key="2">
    <source>
        <dbReference type="RuleBase" id="RU003707"/>
    </source>
</evidence>
<dbReference type="EMBL" id="CP002529">
    <property type="protein sequence ID" value="ADY00234.1"/>
    <property type="molecule type" value="Genomic_DNA"/>
</dbReference>
<proteinExistence type="inferred from homology"/>
<gene>
    <name evidence="3" type="ordered locus">VMUT_0017</name>
</gene>
<reference evidence="3 4" key="1">
    <citation type="journal article" date="2011" name="J. Bacteriol.">
        <title>Complete genome sequence of 'Vulcanisaeta moutnovskia' strain 768-28, a novel member of the hyperthermophilic crenarchaeal genus vulcanisaeta.</title>
        <authorList>
            <person name="Gumerov V.M."/>
            <person name="Mardanov A.V."/>
            <person name="Beletsky A.V."/>
            <person name="Prokofeva M.I."/>
            <person name="Bonch-Osmolovskaya E.A."/>
            <person name="Ravin N.V."/>
            <person name="Skryabin K.G."/>
        </authorList>
    </citation>
    <scope>NUCLEOTIDE SEQUENCE [LARGE SCALE GENOMIC DNA]</scope>
    <source>
        <strain evidence="3 4">768-28</strain>
    </source>
</reference>